<comment type="function">
    <text evidence="6">Catalyzes the transfer of a lysyl group from L-lysyl-tRNA(Lys) to membrane-bound phosphatidylglycerol (PG), which produces lysylphosphatidylglycerol (LPG), a major component of the bacterial membrane with a positive net charge. LPG synthesis contributes to bacterial virulence as it is involved in the resistance mechanism against cationic antimicrobial peptides (CAMP) produces by the host's immune system (defensins, cathelicidins) and by the competing microorganisms.</text>
</comment>
<feature type="transmembrane region" description="Helical" evidence="6">
    <location>
        <begin position="87"/>
        <end position="107"/>
    </location>
</feature>
<dbReference type="Proteomes" id="UP000198943">
    <property type="component" value="Unassembled WGS sequence"/>
</dbReference>
<organism evidence="7 8">
    <name type="scientific">Succiniclasticum ruminis</name>
    <dbReference type="NCBI Taxonomy" id="40841"/>
    <lineage>
        <taxon>Bacteria</taxon>
        <taxon>Bacillati</taxon>
        <taxon>Bacillota</taxon>
        <taxon>Negativicutes</taxon>
        <taxon>Acidaminococcales</taxon>
        <taxon>Acidaminococcaceae</taxon>
        <taxon>Succiniclasticum</taxon>
    </lineage>
</organism>
<evidence type="ECO:0000256" key="5">
    <source>
        <dbReference type="ARBA" id="ARBA00023136"/>
    </source>
</evidence>
<evidence type="ECO:0000256" key="2">
    <source>
        <dbReference type="ARBA" id="ARBA00022475"/>
    </source>
</evidence>
<comment type="catalytic activity">
    <reaction evidence="6">
        <text>L-lysyl-tRNA(Lys) + a 1,2-diacyl-sn-glycero-3-phospho-(1'-sn-glycerol) = a 1,2-diacyl-sn-glycero-3-phospho-1'-(3'-O-L-lysyl)-sn-glycerol + tRNA(Lys)</text>
        <dbReference type="Rhea" id="RHEA:10668"/>
        <dbReference type="Rhea" id="RHEA-COMP:9696"/>
        <dbReference type="Rhea" id="RHEA-COMP:9697"/>
        <dbReference type="ChEBI" id="CHEBI:64716"/>
        <dbReference type="ChEBI" id="CHEBI:75792"/>
        <dbReference type="ChEBI" id="CHEBI:78442"/>
        <dbReference type="ChEBI" id="CHEBI:78529"/>
        <dbReference type="EC" id="2.3.2.3"/>
    </reaction>
</comment>
<accession>A0A1G6N3E1</accession>
<gene>
    <name evidence="6" type="primary">mprF</name>
    <name evidence="7" type="ORF">SAMN04487864_11183</name>
</gene>
<dbReference type="PANTHER" id="PTHR37693">
    <property type="entry name" value="PHOSPHATIDYLGLYCEROL LYSYLTRANSFERASE"/>
    <property type="match status" value="1"/>
</dbReference>
<sequence length="344" mass="38523">MHRNKLFKRIALLATFVLSVSAAVIYFTFDIRALDYLTMFSSWSVLCALGSLAIGLFFDGTRLLTLARITGEDLPLSDVTKVVLSNYFLALLTPGASGGAIAQVMFMRRAGVPVARSTLIILVRTIMSIFFLIIMLPIFMEQDDAITSWIPMPVIMTVSVIFIAIPVTAIILMHTDYPERIIYYFSQHFKHERRRQAFRWYHDFRQAVYIMGKQPVMVLRAFIESGVSLTFIYLTVPCYFMGLQFPFDLVQVVGRMYLLNLVLYFSPTPGGSGIAEAGFLVLFAQLVPSGTVGILAVLWRFTTEYLPFLLGACVTLRAFGSNVLTIAEKNTGTEFKADEKGSGE</sequence>
<feature type="transmembrane region" description="Helical" evidence="6">
    <location>
        <begin position="6"/>
        <end position="29"/>
    </location>
</feature>
<dbReference type="GO" id="GO:0005886">
    <property type="term" value="C:plasma membrane"/>
    <property type="evidence" value="ECO:0007669"/>
    <property type="project" value="UniProtKB-SubCell"/>
</dbReference>
<feature type="transmembrane region" description="Helical" evidence="6">
    <location>
        <begin position="221"/>
        <end position="243"/>
    </location>
</feature>
<keyword evidence="4 6" id="KW-1133">Transmembrane helix</keyword>
<feature type="transmembrane region" description="Helical" evidence="6">
    <location>
        <begin position="36"/>
        <end position="58"/>
    </location>
</feature>
<reference evidence="8" key="1">
    <citation type="submission" date="2016-10" db="EMBL/GenBank/DDBJ databases">
        <authorList>
            <person name="Varghese N."/>
            <person name="Submissions S."/>
        </authorList>
    </citation>
    <scope>NUCLEOTIDE SEQUENCE [LARGE SCALE GENOMIC DNA]</scope>
    <source>
        <strain evidence="8">DSM 11005</strain>
    </source>
</reference>
<dbReference type="PANTHER" id="PTHR37693:SF1">
    <property type="entry name" value="INTEGRAL MEMBRANE PROTEIN"/>
    <property type="match status" value="1"/>
</dbReference>
<protein>
    <recommendedName>
        <fullName evidence="6">Phosphatidylglycerol lysyltransferase</fullName>
        <ecNumber evidence="6">2.3.2.3</ecNumber>
    </recommendedName>
    <alternativeName>
        <fullName evidence="6">Lysylphosphatidylglycerol synthase</fullName>
    </alternativeName>
</protein>
<dbReference type="Pfam" id="PF03706">
    <property type="entry name" value="LPG_synthase_TM"/>
    <property type="match status" value="1"/>
</dbReference>
<comment type="similarity">
    <text evidence="6">Belongs to the LPG synthase family.</text>
</comment>
<evidence type="ECO:0000256" key="4">
    <source>
        <dbReference type="ARBA" id="ARBA00022989"/>
    </source>
</evidence>
<keyword evidence="2" id="KW-1003">Cell membrane</keyword>
<keyword evidence="6" id="KW-0046">Antibiotic resistance</keyword>
<proteinExistence type="inferred from homology"/>
<evidence type="ECO:0000256" key="1">
    <source>
        <dbReference type="ARBA" id="ARBA00004651"/>
    </source>
</evidence>
<evidence type="ECO:0000313" key="8">
    <source>
        <dbReference type="Proteomes" id="UP000198943"/>
    </source>
</evidence>
<keyword evidence="6" id="KW-0808">Transferase</keyword>
<keyword evidence="5 6" id="KW-0472">Membrane</keyword>
<evidence type="ECO:0000256" key="6">
    <source>
        <dbReference type="RuleBase" id="RU363042"/>
    </source>
</evidence>
<dbReference type="InterPro" id="IPR022791">
    <property type="entry name" value="L-PG_synthase/AglD"/>
</dbReference>
<feature type="transmembrane region" description="Helical" evidence="6">
    <location>
        <begin position="277"/>
        <end position="299"/>
    </location>
</feature>
<feature type="transmembrane region" description="Helical" evidence="6">
    <location>
        <begin position="152"/>
        <end position="173"/>
    </location>
</feature>
<dbReference type="EMBL" id="FMYW01000011">
    <property type="protein sequence ID" value="SDC61655.1"/>
    <property type="molecule type" value="Genomic_DNA"/>
</dbReference>
<name>A0A1G6N3E1_9FIRM</name>
<comment type="subcellular location">
    <subcellularLocation>
        <location evidence="1 6">Cell membrane</location>
        <topology evidence="1 6">Multi-pass membrane protein</topology>
    </subcellularLocation>
</comment>
<evidence type="ECO:0000256" key="3">
    <source>
        <dbReference type="ARBA" id="ARBA00022692"/>
    </source>
</evidence>
<dbReference type="OrthoDB" id="9810654at2"/>
<keyword evidence="3 6" id="KW-0812">Transmembrane</keyword>
<evidence type="ECO:0000313" key="7">
    <source>
        <dbReference type="EMBL" id="SDC61655.1"/>
    </source>
</evidence>
<keyword evidence="8" id="KW-1185">Reference proteome</keyword>
<dbReference type="GO" id="GO:0046677">
    <property type="term" value="P:response to antibiotic"/>
    <property type="evidence" value="ECO:0007669"/>
    <property type="project" value="UniProtKB-KW"/>
</dbReference>
<dbReference type="AlphaFoldDB" id="A0A1G6N3E1"/>
<keyword evidence="6" id="KW-0443">Lipid metabolism</keyword>
<dbReference type="EC" id="2.3.2.3" evidence="6"/>
<feature type="transmembrane region" description="Helical" evidence="6">
    <location>
        <begin position="119"/>
        <end position="140"/>
    </location>
</feature>
<dbReference type="GO" id="GO:0006629">
    <property type="term" value="P:lipid metabolic process"/>
    <property type="evidence" value="ECO:0007669"/>
    <property type="project" value="UniProtKB-KW"/>
</dbReference>
<dbReference type="RefSeq" id="WP_093730798.1">
    <property type="nucleotide sequence ID" value="NZ_FMYW01000011.1"/>
</dbReference>
<dbReference type="NCBIfam" id="TIGR00374">
    <property type="entry name" value="flippase-like domain"/>
    <property type="match status" value="1"/>
</dbReference>
<dbReference type="GO" id="GO:0050071">
    <property type="term" value="F:phosphatidylglycerol lysyltransferase activity"/>
    <property type="evidence" value="ECO:0007669"/>
    <property type="project" value="UniProtKB-EC"/>
</dbReference>